<dbReference type="Pfam" id="PF03151">
    <property type="entry name" value="TPT"/>
    <property type="match status" value="1"/>
</dbReference>
<proteinExistence type="predicted"/>
<keyword evidence="3 5" id="KW-1133">Transmembrane helix</keyword>
<evidence type="ECO:0000256" key="1">
    <source>
        <dbReference type="ARBA" id="ARBA00004141"/>
    </source>
</evidence>
<gene>
    <name evidence="7" type="ORF">K493DRAFT_252836</name>
</gene>
<feature type="transmembrane region" description="Helical" evidence="5">
    <location>
        <begin position="98"/>
        <end position="115"/>
    </location>
</feature>
<sequence>MGNKSEAIPAPVTAKTQHRQHAASVIFAVVAFYWFSSLSVVFLNKYILSSPEYKFSYPLFVTWYQLVVALVLLVVWGQLGKSISFFSTIPPFEFDLRIAKRVAPLTIIYVLMLALNNLCLKYVEVTFYQVARSLSILFNIVFTYTLLGQKTSMQAMVGCSIVFVGFVVGSYGEVNFSWAGIFYGVSSSAFVALYGIYVKKTLAVVDNNQWRLLHYNTAISIMILSPIVIFSGELSDINHEVLFLDDSKFWFLMTVTGVTGFLINTAMFLQIKFTTPLTNTISGTAKACVQTLLAAIFFQNPISFMNGTGIFMALFGSGYYSFVRYNEMKK</sequence>
<protein>
    <recommendedName>
        <fullName evidence="6">Sugar phosphate transporter domain-containing protein</fullName>
    </recommendedName>
</protein>
<dbReference type="InParanoid" id="A0A1Y1Z4J4"/>
<feature type="transmembrane region" description="Helical" evidence="5">
    <location>
        <begin position="127"/>
        <end position="147"/>
    </location>
</feature>
<evidence type="ECO:0000256" key="4">
    <source>
        <dbReference type="ARBA" id="ARBA00023136"/>
    </source>
</evidence>
<organism evidence="7 8">
    <name type="scientific">Basidiobolus meristosporus CBS 931.73</name>
    <dbReference type="NCBI Taxonomy" id="1314790"/>
    <lineage>
        <taxon>Eukaryota</taxon>
        <taxon>Fungi</taxon>
        <taxon>Fungi incertae sedis</taxon>
        <taxon>Zoopagomycota</taxon>
        <taxon>Entomophthoromycotina</taxon>
        <taxon>Basidiobolomycetes</taxon>
        <taxon>Basidiobolales</taxon>
        <taxon>Basidiobolaceae</taxon>
        <taxon>Basidiobolus</taxon>
    </lineage>
</organism>
<feature type="transmembrane region" description="Helical" evidence="5">
    <location>
        <begin position="154"/>
        <end position="172"/>
    </location>
</feature>
<keyword evidence="2 5" id="KW-0812">Transmembrane</keyword>
<evidence type="ECO:0000313" key="8">
    <source>
        <dbReference type="Proteomes" id="UP000193498"/>
    </source>
</evidence>
<dbReference type="EMBL" id="MCFE01000027">
    <property type="protein sequence ID" value="ORY05212.1"/>
    <property type="molecule type" value="Genomic_DNA"/>
</dbReference>
<dbReference type="InterPro" id="IPR004853">
    <property type="entry name" value="Sugar_P_trans_dom"/>
</dbReference>
<keyword evidence="4 5" id="KW-0472">Membrane</keyword>
<dbReference type="PANTHER" id="PTHR11132">
    <property type="entry name" value="SOLUTE CARRIER FAMILY 35"/>
    <property type="match status" value="1"/>
</dbReference>
<comment type="caution">
    <text evidence="7">The sequence shown here is derived from an EMBL/GenBank/DDBJ whole genome shotgun (WGS) entry which is preliminary data.</text>
</comment>
<evidence type="ECO:0000256" key="5">
    <source>
        <dbReference type="SAM" id="Phobius"/>
    </source>
</evidence>
<dbReference type="OrthoDB" id="5547497at2759"/>
<feature type="transmembrane region" description="Helical" evidence="5">
    <location>
        <begin position="210"/>
        <end position="229"/>
    </location>
</feature>
<dbReference type="Proteomes" id="UP000193498">
    <property type="component" value="Unassembled WGS sequence"/>
</dbReference>
<evidence type="ECO:0000259" key="6">
    <source>
        <dbReference type="Pfam" id="PF03151"/>
    </source>
</evidence>
<feature type="domain" description="Sugar phosphate transporter" evidence="6">
    <location>
        <begin position="28"/>
        <end position="321"/>
    </location>
</feature>
<feature type="transmembrane region" description="Helical" evidence="5">
    <location>
        <begin position="249"/>
        <end position="269"/>
    </location>
</feature>
<dbReference type="AlphaFoldDB" id="A0A1Y1Z4J4"/>
<dbReference type="GO" id="GO:0016020">
    <property type="term" value="C:membrane"/>
    <property type="evidence" value="ECO:0007669"/>
    <property type="project" value="UniProtKB-SubCell"/>
</dbReference>
<evidence type="ECO:0000313" key="7">
    <source>
        <dbReference type="EMBL" id="ORY05212.1"/>
    </source>
</evidence>
<evidence type="ECO:0000256" key="3">
    <source>
        <dbReference type="ARBA" id="ARBA00022989"/>
    </source>
</evidence>
<evidence type="ECO:0000256" key="2">
    <source>
        <dbReference type="ARBA" id="ARBA00022692"/>
    </source>
</evidence>
<feature type="transmembrane region" description="Helical" evidence="5">
    <location>
        <begin position="55"/>
        <end position="77"/>
    </location>
</feature>
<dbReference type="InterPro" id="IPR050186">
    <property type="entry name" value="TPT_transporter"/>
</dbReference>
<feature type="transmembrane region" description="Helical" evidence="5">
    <location>
        <begin position="21"/>
        <end position="43"/>
    </location>
</feature>
<feature type="transmembrane region" description="Helical" evidence="5">
    <location>
        <begin position="178"/>
        <end position="198"/>
    </location>
</feature>
<keyword evidence="8" id="KW-1185">Reference proteome</keyword>
<name>A0A1Y1Z4J4_9FUNG</name>
<reference evidence="7 8" key="1">
    <citation type="submission" date="2016-07" db="EMBL/GenBank/DDBJ databases">
        <title>Pervasive Adenine N6-methylation of Active Genes in Fungi.</title>
        <authorList>
            <consortium name="DOE Joint Genome Institute"/>
            <person name="Mondo S.J."/>
            <person name="Dannebaum R.O."/>
            <person name="Kuo R.C."/>
            <person name="Labutti K."/>
            <person name="Haridas S."/>
            <person name="Kuo A."/>
            <person name="Salamov A."/>
            <person name="Ahrendt S.R."/>
            <person name="Lipzen A."/>
            <person name="Sullivan W."/>
            <person name="Andreopoulos W.B."/>
            <person name="Clum A."/>
            <person name="Lindquist E."/>
            <person name="Daum C."/>
            <person name="Ramamoorthy G.K."/>
            <person name="Gryganskyi A."/>
            <person name="Culley D."/>
            <person name="Magnuson J.K."/>
            <person name="James T.Y."/>
            <person name="O'Malley M.A."/>
            <person name="Stajich J.E."/>
            <person name="Spatafora J.W."/>
            <person name="Visel A."/>
            <person name="Grigoriev I.V."/>
        </authorList>
    </citation>
    <scope>NUCLEOTIDE SEQUENCE [LARGE SCALE GENOMIC DNA]</scope>
    <source>
        <strain evidence="7 8">CBS 931.73</strain>
    </source>
</reference>
<accession>A0A1Y1Z4J4</accession>
<comment type="subcellular location">
    <subcellularLocation>
        <location evidence="1">Membrane</location>
        <topology evidence="1">Multi-pass membrane protein</topology>
    </subcellularLocation>
</comment>